<keyword evidence="4" id="KW-0186">Copper</keyword>
<dbReference type="SUPFAM" id="SSF81296">
    <property type="entry name" value="E set domains"/>
    <property type="match status" value="1"/>
</dbReference>
<dbReference type="GO" id="GO:0005886">
    <property type="term" value="C:plasma membrane"/>
    <property type="evidence" value="ECO:0007669"/>
    <property type="project" value="TreeGrafter"/>
</dbReference>
<dbReference type="EMBL" id="CP162551">
    <property type="protein sequence ID" value="XDI36806.1"/>
    <property type="molecule type" value="Genomic_DNA"/>
</dbReference>
<evidence type="ECO:0000256" key="2">
    <source>
        <dbReference type="ARBA" id="ARBA00022723"/>
    </source>
</evidence>
<dbReference type="InterPro" id="IPR032694">
    <property type="entry name" value="CopC/D"/>
</dbReference>
<evidence type="ECO:0000259" key="7">
    <source>
        <dbReference type="Pfam" id="PF04234"/>
    </source>
</evidence>
<feature type="domain" description="CopC" evidence="7">
    <location>
        <begin position="23"/>
        <end position="115"/>
    </location>
</feature>
<dbReference type="PANTHER" id="PTHR34820:SF4">
    <property type="entry name" value="INNER MEMBRANE PROTEIN YEBZ"/>
    <property type="match status" value="1"/>
</dbReference>
<evidence type="ECO:0000256" key="1">
    <source>
        <dbReference type="ARBA" id="ARBA00004196"/>
    </source>
</evidence>
<dbReference type="Gene3D" id="2.60.40.1220">
    <property type="match status" value="1"/>
</dbReference>
<keyword evidence="2" id="KW-0479">Metal-binding</keyword>
<organism evidence="8">
    <name type="scientific">Alkalihalophilus sp. As8PL</name>
    <dbReference type="NCBI Taxonomy" id="3237103"/>
    <lineage>
        <taxon>Bacteria</taxon>
        <taxon>Bacillati</taxon>
        <taxon>Bacillota</taxon>
        <taxon>Bacilli</taxon>
        <taxon>Bacillales</taxon>
        <taxon>Bacillaceae</taxon>
        <taxon>Alkalihalophilus</taxon>
    </lineage>
</organism>
<dbReference type="GO" id="GO:0046688">
    <property type="term" value="P:response to copper ion"/>
    <property type="evidence" value="ECO:0007669"/>
    <property type="project" value="InterPro"/>
</dbReference>
<keyword evidence="3" id="KW-0732">Signal</keyword>
<dbReference type="InterPro" id="IPR014755">
    <property type="entry name" value="Cu-Rt/internalin_Ig-like"/>
</dbReference>
<feature type="region of interest" description="Disordered" evidence="5">
    <location>
        <begin position="121"/>
        <end position="149"/>
    </location>
</feature>
<sequence length="190" mass="20956">MKRILILAVWGIIMITPTYALAHSYMSESSPADGEVIHEAIDELQLLFNGGIEQFSTVTVTKDGKEEIRVDDILIESPSMYVTLESPLEAGTYIVEWVAIGADTHQTEGSYTFSVDEEVVGEGDSEEAPQGEEEQVVEDSEGMVDDSTVNERETEAVEEESFVQPLIIAAVAVVAFFILLARRRKGRGRQ</sequence>
<gene>
    <name evidence="8" type="ORF">AB3N04_19370</name>
</gene>
<dbReference type="GO" id="GO:0030313">
    <property type="term" value="C:cell envelope"/>
    <property type="evidence" value="ECO:0007669"/>
    <property type="project" value="UniProtKB-SubCell"/>
</dbReference>
<comment type="subcellular location">
    <subcellularLocation>
        <location evidence="1">Cell envelope</location>
    </subcellularLocation>
</comment>
<dbReference type="Pfam" id="PF04234">
    <property type="entry name" value="CopC"/>
    <property type="match status" value="1"/>
</dbReference>
<protein>
    <submittedName>
        <fullName evidence="8">Copper resistance protein CopC</fullName>
    </submittedName>
</protein>
<name>A0AB39BSA5_9BACI</name>
<feature type="compositionally biased region" description="Acidic residues" evidence="5">
    <location>
        <begin position="121"/>
        <end position="144"/>
    </location>
</feature>
<dbReference type="RefSeq" id="WP_368504188.1">
    <property type="nucleotide sequence ID" value="NZ_CP162551.1"/>
</dbReference>
<accession>A0AB39BSA5</accession>
<dbReference type="InterPro" id="IPR007348">
    <property type="entry name" value="CopC_dom"/>
</dbReference>
<proteinExistence type="predicted"/>
<feature type="transmembrane region" description="Helical" evidence="6">
    <location>
        <begin position="162"/>
        <end position="181"/>
    </location>
</feature>
<evidence type="ECO:0000256" key="6">
    <source>
        <dbReference type="SAM" id="Phobius"/>
    </source>
</evidence>
<dbReference type="GO" id="GO:0005507">
    <property type="term" value="F:copper ion binding"/>
    <property type="evidence" value="ECO:0007669"/>
    <property type="project" value="InterPro"/>
</dbReference>
<dbReference type="PANTHER" id="PTHR34820">
    <property type="entry name" value="INNER MEMBRANE PROTEIN YEBZ"/>
    <property type="match status" value="1"/>
</dbReference>
<keyword evidence="6" id="KW-0812">Transmembrane</keyword>
<dbReference type="InterPro" id="IPR014756">
    <property type="entry name" value="Ig_E-set"/>
</dbReference>
<reference evidence="8" key="1">
    <citation type="submission" date="2024-07" db="EMBL/GenBank/DDBJ databases">
        <title>Identification and characteristics of an arsenic-resistant bacterial isolate, which belongs to a novel species.</title>
        <authorList>
            <person name="Juszczyk A."/>
            <person name="Kowalczyk A."/>
            <person name="Was K."/>
            <person name="Kosowicz W."/>
            <person name="Budzyn A."/>
            <person name="Latowski D."/>
        </authorList>
    </citation>
    <scope>NUCLEOTIDE SEQUENCE</scope>
    <source>
        <strain evidence="8">As8PL</strain>
    </source>
</reference>
<keyword evidence="6" id="KW-1133">Transmembrane helix</keyword>
<evidence type="ECO:0000313" key="8">
    <source>
        <dbReference type="EMBL" id="XDI36806.1"/>
    </source>
</evidence>
<evidence type="ECO:0000256" key="3">
    <source>
        <dbReference type="ARBA" id="ARBA00022729"/>
    </source>
</evidence>
<dbReference type="AlphaFoldDB" id="A0AB39BSA5"/>
<keyword evidence="6" id="KW-0472">Membrane</keyword>
<evidence type="ECO:0000256" key="5">
    <source>
        <dbReference type="SAM" id="MobiDB-lite"/>
    </source>
</evidence>
<dbReference type="GO" id="GO:0006825">
    <property type="term" value="P:copper ion transport"/>
    <property type="evidence" value="ECO:0007669"/>
    <property type="project" value="InterPro"/>
</dbReference>
<dbReference type="GO" id="GO:0042597">
    <property type="term" value="C:periplasmic space"/>
    <property type="evidence" value="ECO:0007669"/>
    <property type="project" value="InterPro"/>
</dbReference>
<evidence type="ECO:0000256" key="4">
    <source>
        <dbReference type="ARBA" id="ARBA00023008"/>
    </source>
</evidence>